<organism evidence="2 3">
    <name type="scientific">Streptomyces hintoniae</name>
    <dbReference type="NCBI Taxonomy" id="3075521"/>
    <lineage>
        <taxon>Bacteria</taxon>
        <taxon>Bacillati</taxon>
        <taxon>Actinomycetota</taxon>
        <taxon>Actinomycetes</taxon>
        <taxon>Kitasatosporales</taxon>
        <taxon>Streptomycetaceae</taxon>
        <taxon>Streptomyces</taxon>
    </lineage>
</organism>
<evidence type="ECO:0000313" key="2">
    <source>
        <dbReference type="EMBL" id="MDT0474527.1"/>
    </source>
</evidence>
<feature type="region of interest" description="Disordered" evidence="1">
    <location>
        <begin position="1"/>
        <end position="58"/>
    </location>
</feature>
<reference evidence="2" key="1">
    <citation type="submission" date="2024-05" db="EMBL/GenBank/DDBJ databases">
        <title>30 novel species of actinomycetes from the DSMZ collection.</title>
        <authorList>
            <person name="Nouioui I."/>
        </authorList>
    </citation>
    <scope>NUCLEOTIDE SEQUENCE</scope>
    <source>
        <strain evidence="2">DSM 41014</strain>
    </source>
</reference>
<keyword evidence="3" id="KW-1185">Reference proteome</keyword>
<proteinExistence type="predicted"/>
<dbReference type="EMBL" id="JAVRFF010000022">
    <property type="protein sequence ID" value="MDT0474527.1"/>
    <property type="molecule type" value="Genomic_DNA"/>
</dbReference>
<feature type="compositionally biased region" description="Basic and acidic residues" evidence="1">
    <location>
        <begin position="32"/>
        <end position="41"/>
    </location>
</feature>
<sequence>MFCSRLPSAGPVAIGKKTQHREQSALPYRLEPWWDAREPGPVRDGSGLGRAGGRAAQA</sequence>
<evidence type="ECO:0000313" key="3">
    <source>
        <dbReference type="Proteomes" id="UP001180489"/>
    </source>
</evidence>
<gene>
    <name evidence="2" type="ORF">RM863_20595</name>
</gene>
<protein>
    <submittedName>
        <fullName evidence="2">Uncharacterized protein</fullName>
    </submittedName>
</protein>
<name>A0ABU2UMM0_9ACTN</name>
<evidence type="ECO:0000256" key="1">
    <source>
        <dbReference type="SAM" id="MobiDB-lite"/>
    </source>
</evidence>
<dbReference type="RefSeq" id="WP_171480757.1">
    <property type="nucleotide sequence ID" value="NZ_JAVRFF010000022.1"/>
</dbReference>
<comment type="caution">
    <text evidence="2">The sequence shown here is derived from an EMBL/GenBank/DDBJ whole genome shotgun (WGS) entry which is preliminary data.</text>
</comment>
<dbReference type="Proteomes" id="UP001180489">
    <property type="component" value="Unassembled WGS sequence"/>
</dbReference>
<accession>A0ABU2UMM0</accession>